<evidence type="ECO:0000256" key="5">
    <source>
        <dbReference type="SAM" id="Phobius"/>
    </source>
</evidence>
<evidence type="ECO:0000256" key="2">
    <source>
        <dbReference type="ARBA" id="ARBA00022692"/>
    </source>
</evidence>
<dbReference type="FunCoup" id="A0A7N2M3A9">
    <property type="interactions" value="3233"/>
</dbReference>
<dbReference type="EMBL" id="LRBV02000007">
    <property type="status" value="NOT_ANNOTATED_CDS"/>
    <property type="molecule type" value="Genomic_DNA"/>
</dbReference>
<dbReference type="PANTHER" id="PTHR43066:SF21">
    <property type="entry name" value="UBIQUITIN-ASSOCIATED DOMAIN-CONTAINING PROTEIN 2"/>
    <property type="match status" value="1"/>
</dbReference>
<dbReference type="OMA" id="NYQDHRP"/>
<evidence type="ECO:0000256" key="4">
    <source>
        <dbReference type="ARBA" id="ARBA00023136"/>
    </source>
</evidence>
<keyword evidence="3 5" id="KW-1133">Transmembrane helix</keyword>
<keyword evidence="7" id="KW-1185">Reference proteome</keyword>
<evidence type="ECO:0000256" key="1">
    <source>
        <dbReference type="ARBA" id="ARBA00004141"/>
    </source>
</evidence>
<dbReference type="Gramene" id="QL07p011297:mrna">
    <property type="protein sequence ID" value="QL07p011297:mrna"/>
    <property type="gene ID" value="QL07p011297"/>
</dbReference>
<reference evidence="6" key="2">
    <citation type="submission" date="2021-01" db="UniProtKB">
        <authorList>
            <consortium name="EnsemblPlants"/>
        </authorList>
    </citation>
    <scope>IDENTIFICATION</scope>
</reference>
<dbReference type="PANTHER" id="PTHR43066">
    <property type="entry name" value="RHOMBOID-RELATED PROTEIN"/>
    <property type="match status" value="1"/>
</dbReference>
<organism evidence="6 7">
    <name type="scientific">Quercus lobata</name>
    <name type="common">Valley oak</name>
    <dbReference type="NCBI Taxonomy" id="97700"/>
    <lineage>
        <taxon>Eukaryota</taxon>
        <taxon>Viridiplantae</taxon>
        <taxon>Streptophyta</taxon>
        <taxon>Embryophyta</taxon>
        <taxon>Tracheophyta</taxon>
        <taxon>Spermatophyta</taxon>
        <taxon>Magnoliopsida</taxon>
        <taxon>eudicotyledons</taxon>
        <taxon>Gunneridae</taxon>
        <taxon>Pentapetalae</taxon>
        <taxon>rosids</taxon>
        <taxon>fabids</taxon>
        <taxon>Fagales</taxon>
        <taxon>Fagaceae</taxon>
        <taxon>Quercus</taxon>
    </lineage>
</organism>
<name>A0A7N2M3A9_QUELO</name>
<dbReference type="SUPFAM" id="SSF144091">
    <property type="entry name" value="Rhomboid-like"/>
    <property type="match status" value="2"/>
</dbReference>
<reference evidence="6 7" key="1">
    <citation type="journal article" date="2016" name="G3 (Bethesda)">
        <title>First Draft Assembly and Annotation of the Genome of a California Endemic Oak Quercus lobata Nee (Fagaceae).</title>
        <authorList>
            <person name="Sork V.L."/>
            <person name="Fitz-Gibbon S.T."/>
            <person name="Puiu D."/>
            <person name="Crepeau M."/>
            <person name="Gugger P.F."/>
            <person name="Sherman R."/>
            <person name="Stevens K."/>
            <person name="Langley C.H."/>
            <person name="Pellegrini M."/>
            <person name="Salzberg S.L."/>
        </authorList>
    </citation>
    <scope>NUCLEOTIDE SEQUENCE [LARGE SCALE GENOMIC DNA]</scope>
    <source>
        <strain evidence="6 7">cv. SW786</strain>
    </source>
</reference>
<dbReference type="InterPro" id="IPR035952">
    <property type="entry name" value="Rhomboid-like_sf"/>
</dbReference>
<feature type="transmembrane region" description="Helical" evidence="5">
    <location>
        <begin position="210"/>
        <end position="226"/>
    </location>
</feature>
<dbReference type="AlphaFoldDB" id="A0A7N2M3A9"/>
<sequence>MNGGPSGFNNAPVTRAFIIASALFTVFFGIQGRSAKLGLSYLDIFGKLRIWKLIASVFAFSSTPELLFGLYLLYYFRVFERQIGSNKYSNMQQEMNWKMNKLKDCSVDRGSPPSYDIYSHDDDDDIMEVFILFSIIASLLFEVLALALLKDPAVNLVTSGPYGLIFASFVPFFLDIPVSTWFRVFGVRFSDKSFIYLAGLQLLLSSWKRSILPGICGILAGSLYRLNVFRIRKAKFPEFVTSFFSRLSWPTTGSPPSAPTRNIVGNVPSYAGRQVEASVFLNAFIQIFDCL</sequence>
<feature type="transmembrane region" description="Helical" evidence="5">
    <location>
        <begin position="129"/>
        <end position="149"/>
    </location>
</feature>
<keyword evidence="2 5" id="KW-0812">Transmembrane</keyword>
<comment type="subcellular location">
    <subcellularLocation>
        <location evidence="1">Membrane</location>
        <topology evidence="1">Multi-pass membrane protein</topology>
    </subcellularLocation>
</comment>
<keyword evidence="4 5" id="KW-0472">Membrane</keyword>
<protein>
    <recommendedName>
        <fullName evidence="8">Rhomboid protein</fullName>
    </recommendedName>
</protein>
<dbReference type="GO" id="GO:0016020">
    <property type="term" value="C:membrane"/>
    <property type="evidence" value="ECO:0007669"/>
    <property type="project" value="UniProtKB-SubCell"/>
</dbReference>
<evidence type="ECO:0008006" key="8">
    <source>
        <dbReference type="Google" id="ProtNLM"/>
    </source>
</evidence>
<evidence type="ECO:0000256" key="3">
    <source>
        <dbReference type="ARBA" id="ARBA00022989"/>
    </source>
</evidence>
<dbReference type="Proteomes" id="UP000594261">
    <property type="component" value="Chromosome 7"/>
</dbReference>
<dbReference type="GO" id="GO:0004252">
    <property type="term" value="F:serine-type endopeptidase activity"/>
    <property type="evidence" value="ECO:0007669"/>
    <property type="project" value="TreeGrafter"/>
</dbReference>
<proteinExistence type="predicted"/>
<feature type="transmembrane region" description="Helical" evidence="5">
    <location>
        <begin position="161"/>
        <end position="182"/>
    </location>
</feature>
<dbReference type="EnsemblPlants" id="QL07p011297:mrna">
    <property type="protein sequence ID" value="QL07p011297:mrna"/>
    <property type="gene ID" value="QL07p011297"/>
</dbReference>
<feature type="transmembrane region" description="Helical" evidence="5">
    <location>
        <begin position="12"/>
        <end position="30"/>
    </location>
</feature>
<evidence type="ECO:0000313" key="7">
    <source>
        <dbReference type="Proteomes" id="UP000594261"/>
    </source>
</evidence>
<accession>A0A7N2M3A9</accession>
<evidence type="ECO:0000313" key="6">
    <source>
        <dbReference type="EnsemblPlants" id="QL07p011297:mrna"/>
    </source>
</evidence>
<dbReference type="InParanoid" id="A0A7N2M3A9"/>
<feature type="transmembrane region" description="Helical" evidence="5">
    <location>
        <begin position="50"/>
        <end position="76"/>
    </location>
</feature>